<dbReference type="STRING" id="1033731.SAMN05444145_108124"/>
<name>A0A1H4EXU9_9BACT</name>
<evidence type="ECO:0000313" key="4">
    <source>
        <dbReference type="Proteomes" id="UP000183253"/>
    </source>
</evidence>
<dbReference type="InterPro" id="IPR013728">
    <property type="entry name" value="BT_3987-like_N"/>
</dbReference>
<dbReference type="RefSeq" id="WP_010264996.1">
    <property type="nucleotide sequence ID" value="NZ_CAEG01000015.1"/>
</dbReference>
<proteinExistence type="predicted"/>
<evidence type="ECO:0000256" key="1">
    <source>
        <dbReference type="SAM" id="SignalP"/>
    </source>
</evidence>
<feature type="signal peptide" evidence="1">
    <location>
        <begin position="1"/>
        <end position="30"/>
    </location>
</feature>
<gene>
    <name evidence="3" type="ORF">SAMN05444145_108124</name>
</gene>
<reference evidence="3 4" key="1">
    <citation type="submission" date="2016-10" db="EMBL/GenBank/DDBJ databases">
        <authorList>
            <person name="de Groot N.N."/>
        </authorList>
    </citation>
    <scope>NUCLEOTIDE SEQUENCE [LARGE SCALE GENOMIC DNA]</scope>
    <source>
        <strain evidence="3 4">DSM 25383</strain>
    </source>
</reference>
<feature type="chain" id="PRO_5010172627" description="BT-3987-like N-terminal domain-containing protein" evidence="1">
    <location>
        <begin position="31"/>
        <end position="172"/>
    </location>
</feature>
<protein>
    <recommendedName>
        <fullName evidence="2">BT-3987-like N-terminal domain-containing protein</fullName>
    </recommendedName>
</protein>
<keyword evidence="1" id="KW-0732">Signal</keyword>
<keyword evidence="4" id="KW-1185">Reference proteome</keyword>
<dbReference type="Gene3D" id="2.60.40.1740">
    <property type="entry name" value="hypothetical protein (bacova_03559)"/>
    <property type="match status" value="1"/>
</dbReference>
<accession>A0A1H4EXU9</accession>
<organism evidence="3 4">
    <name type="scientific">Alistipes timonensis JC136</name>
    <dbReference type="NCBI Taxonomy" id="1033731"/>
    <lineage>
        <taxon>Bacteria</taxon>
        <taxon>Pseudomonadati</taxon>
        <taxon>Bacteroidota</taxon>
        <taxon>Bacteroidia</taxon>
        <taxon>Bacteroidales</taxon>
        <taxon>Rikenellaceae</taxon>
        <taxon>Alistipes</taxon>
    </lineage>
</organism>
<sequence length="172" mass="18842">MKKHPTFSFTKTCFSVVFCCFWLLSLPACNDGREVNLTIPTEVYLVQAGLQTVGFPESGEPQAVLTVYKGGYNDDGVTVRLGISEYALDRYNEENATGYRMLPETYCTFDTRSVELGAKRWKANVTVTFRASELLAELPSGSEWVLPVAVTGISSGEVNAGKSAVLLLLQIP</sequence>
<feature type="domain" description="BT-3987-like N-terminal" evidence="2">
    <location>
        <begin position="41"/>
        <end position="155"/>
    </location>
</feature>
<evidence type="ECO:0000313" key="3">
    <source>
        <dbReference type="EMBL" id="SEA89450.1"/>
    </source>
</evidence>
<dbReference type="Pfam" id="PF08522">
    <property type="entry name" value="BT_3987-like_N"/>
    <property type="match status" value="1"/>
</dbReference>
<dbReference type="AlphaFoldDB" id="A0A1H4EXU9"/>
<evidence type="ECO:0000259" key="2">
    <source>
        <dbReference type="Pfam" id="PF08522"/>
    </source>
</evidence>
<dbReference type="EMBL" id="FNRI01000008">
    <property type="protein sequence ID" value="SEA89450.1"/>
    <property type="molecule type" value="Genomic_DNA"/>
</dbReference>
<dbReference type="Proteomes" id="UP000183253">
    <property type="component" value="Unassembled WGS sequence"/>
</dbReference>